<organism evidence="3 4">
    <name type="scientific">Streptomyces ziwulingensis</name>
    <dbReference type="NCBI Taxonomy" id="1045501"/>
    <lineage>
        <taxon>Bacteria</taxon>
        <taxon>Bacillati</taxon>
        <taxon>Actinomycetota</taxon>
        <taxon>Actinomycetes</taxon>
        <taxon>Kitasatosporales</taxon>
        <taxon>Streptomycetaceae</taxon>
        <taxon>Streptomyces</taxon>
    </lineage>
</organism>
<dbReference type="Proteomes" id="UP001501265">
    <property type="component" value="Unassembled WGS sequence"/>
</dbReference>
<dbReference type="PROSITE" id="PS51257">
    <property type="entry name" value="PROKAR_LIPOPROTEIN"/>
    <property type="match status" value="1"/>
</dbReference>
<feature type="region of interest" description="Disordered" evidence="1">
    <location>
        <begin position="31"/>
        <end position="53"/>
    </location>
</feature>
<dbReference type="EMBL" id="BAABIG010000015">
    <property type="protein sequence ID" value="GAA4790256.1"/>
    <property type="molecule type" value="Genomic_DNA"/>
</dbReference>
<reference evidence="4" key="1">
    <citation type="journal article" date="2019" name="Int. J. Syst. Evol. Microbiol.">
        <title>The Global Catalogue of Microorganisms (GCM) 10K type strain sequencing project: providing services to taxonomists for standard genome sequencing and annotation.</title>
        <authorList>
            <consortium name="The Broad Institute Genomics Platform"/>
            <consortium name="The Broad Institute Genome Sequencing Center for Infectious Disease"/>
            <person name="Wu L."/>
            <person name="Ma J."/>
        </authorList>
    </citation>
    <scope>NUCLEOTIDE SEQUENCE [LARGE SCALE GENOMIC DNA]</scope>
    <source>
        <strain evidence="4">JCM 18081</strain>
    </source>
</reference>
<sequence>MFSTHRRALIGRAILPVSLLLTGVLLSGCSDESDAASGGEASSDSSSGSANSQFDQALEFAECMRAEGVPGFPDPQQADGGVRMDAGDVDTDSPEFQGAMEACRGKAPQAQGQDQGGEPLDPTKVAAWAECIRENGVPKFPDPEINGGQMALDFAGAGLSMGDPTFQQARSACQDKWPGGGMMIQGGGGQ</sequence>
<name>A0ABP9B796_9ACTN</name>
<evidence type="ECO:0008006" key="5">
    <source>
        <dbReference type="Google" id="ProtNLM"/>
    </source>
</evidence>
<comment type="caution">
    <text evidence="3">The sequence shown here is derived from an EMBL/GenBank/DDBJ whole genome shotgun (WGS) entry which is preliminary data.</text>
</comment>
<protein>
    <recommendedName>
        <fullName evidence="5">Lipoprotein</fullName>
    </recommendedName>
</protein>
<evidence type="ECO:0000256" key="2">
    <source>
        <dbReference type="SAM" id="SignalP"/>
    </source>
</evidence>
<evidence type="ECO:0000313" key="3">
    <source>
        <dbReference type="EMBL" id="GAA4790256.1"/>
    </source>
</evidence>
<feature type="chain" id="PRO_5047521116" description="Lipoprotein" evidence="2">
    <location>
        <begin position="28"/>
        <end position="190"/>
    </location>
</feature>
<feature type="compositionally biased region" description="Low complexity" evidence="1">
    <location>
        <begin position="31"/>
        <end position="50"/>
    </location>
</feature>
<keyword evidence="2" id="KW-0732">Signal</keyword>
<gene>
    <name evidence="3" type="ORF">GCM10023220_14190</name>
</gene>
<proteinExistence type="predicted"/>
<accession>A0ABP9B796</accession>
<keyword evidence="4" id="KW-1185">Reference proteome</keyword>
<feature type="signal peptide" evidence="2">
    <location>
        <begin position="1"/>
        <end position="27"/>
    </location>
</feature>
<evidence type="ECO:0000313" key="4">
    <source>
        <dbReference type="Proteomes" id="UP001501265"/>
    </source>
</evidence>
<evidence type="ECO:0000256" key="1">
    <source>
        <dbReference type="SAM" id="MobiDB-lite"/>
    </source>
</evidence>
<dbReference type="RefSeq" id="WP_345618089.1">
    <property type="nucleotide sequence ID" value="NZ_BAABIG010000015.1"/>
</dbReference>